<keyword evidence="4" id="KW-0521">NADP</keyword>
<keyword evidence="8" id="KW-1185">Reference proteome</keyword>
<keyword evidence="7" id="KW-0413">Isomerase</keyword>
<evidence type="ECO:0000313" key="7">
    <source>
        <dbReference type="EMBL" id="SKA67222.1"/>
    </source>
</evidence>
<dbReference type="Gene3D" id="3.50.50.60">
    <property type="entry name" value="FAD/NAD(P)-binding domain"/>
    <property type="match status" value="2"/>
</dbReference>
<dbReference type="Proteomes" id="UP000190814">
    <property type="component" value="Unassembled WGS sequence"/>
</dbReference>
<dbReference type="GO" id="GO:0016491">
    <property type="term" value="F:oxidoreductase activity"/>
    <property type="evidence" value="ECO:0007669"/>
    <property type="project" value="InterPro"/>
</dbReference>
<evidence type="ECO:0000259" key="6">
    <source>
        <dbReference type="Pfam" id="PF01593"/>
    </source>
</evidence>
<evidence type="ECO:0000256" key="2">
    <source>
        <dbReference type="ARBA" id="ARBA00022729"/>
    </source>
</evidence>
<dbReference type="InterPro" id="IPR002937">
    <property type="entry name" value="Amino_oxidase"/>
</dbReference>
<feature type="domain" description="Amine oxidase" evidence="6">
    <location>
        <begin position="16"/>
        <end position="490"/>
    </location>
</feature>
<proteinExistence type="predicted"/>
<dbReference type="RefSeq" id="WP_078766296.1">
    <property type="nucleotide sequence ID" value="NZ_FUXZ01000008.1"/>
</dbReference>
<keyword evidence="1" id="KW-0285">Flavoprotein</keyword>
<organism evidence="7 8">
    <name type="scientific">Eubacterium uniforme</name>
    <dbReference type="NCBI Taxonomy" id="39495"/>
    <lineage>
        <taxon>Bacteria</taxon>
        <taxon>Bacillati</taxon>
        <taxon>Bacillota</taxon>
        <taxon>Clostridia</taxon>
        <taxon>Eubacteriales</taxon>
        <taxon>Eubacteriaceae</taxon>
        <taxon>Eubacterium</taxon>
    </lineage>
</organism>
<evidence type="ECO:0000256" key="5">
    <source>
        <dbReference type="ARBA" id="ARBA00023027"/>
    </source>
</evidence>
<evidence type="ECO:0000256" key="3">
    <source>
        <dbReference type="ARBA" id="ARBA00022827"/>
    </source>
</evidence>
<dbReference type="OrthoDB" id="9807946at2"/>
<dbReference type="PANTHER" id="PTHR46091">
    <property type="entry name" value="BLR7054 PROTEIN"/>
    <property type="match status" value="1"/>
</dbReference>
<keyword evidence="5" id="KW-0520">NAD</keyword>
<keyword evidence="3" id="KW-0274">FAD</keyword>
<dbReference type="InterPro" id="IPR052206">
    <property type="entry name" value="Retinol_saturase"/>
</dbReference>
<dbReference type="GO" id="GO:0016853">
    <property type="term" value="F:isomerase activity"/>
    <property type="evidence" value="ECO:0007669"/>
    <property type="project" value="UniProtKB-KW"/>
</dbReference>
<evidence type="ECO:0000313" key="8">
    <source>
        <dbReference type="Proteomes" id="UP000190814"/>
    </source>
</evidence>
<dbReference type="PANTHER" id="PTHR46091:SF3">
    <property type="entry name" value="AMINE OXIDASE DOMAIN-CONTAINING PROTEIN"/>
    <property type="match status" value="1"/>
</dbReference>
<sequence length="513" mass="57235">MEDKYDLLVIGAGNGGLMAACRASKMGLRTLVIEKHNLPGGAASSFVRGRFEFEASLHEMPDLGEGEMRGDLGRIFDELGIKVDMVTIKDAFRFIIEKDKERSLDVTIPHGKEKVIKYMNEVCPEDSEAFEKFFLAYDDITKGLEYIGKSRGNPDPEVLKNEHSNFLKIMSMSTGEFFKYINMSEKCIDIMSAYWPYQGADIYTIDASRYILMIYGFFVQGAHIPKMRSHQLSVAIMNRACELGARFLFDTEVTKVLTKDGAVCGVEVDDGRVFKATAVVSNAFPEVVYSKMLDDKSLIPKLELQKANAREYGFRAFSVYLGLDIPPEEVGIKDYTIFISTTKDTQALYKSAGSFDGDEYAIDVCCPNIAIPDCSPKGTTIMILTKSYTKDVWANISEEDYVRTKEKVASEMIDRLESIMGFNVREHIEEIEIASPVTFARYMQSPQGSVYGYVSERWDGMSSRMLSAGSERTVPGLFFVGAHGEMLSGFLPTYTSGNRVGYQVLGYVMGGGV</sequence>
<dbReference type="STRING" id="39495.SAMN02745111_01421"/>
<dbReference type="EMBL" id="FUXZ01000008">
    <property type="protein sequence ID" value="SKA67222.1"/>
    <property type="molecule type" value="Genomic_DNA"/>
</dbReference>
<dbReference type="PROSITE" id="PS51257">
    <property type="entry name" value="PROKAR_LIPOPROTEIN"/>
    <property type="match status" value="1"/>
</dbReference>
<accession>A0A1T4VQF4</accession>
<reference evidence="7 8" key="1">
    <citation type="submission" date="2017-02" db="EMBL/GenBank/DDBJ databases">
        <authorList>
            <person name="Peterson S.W."/>
        </authorList>
    </citation>
    <scope>NUCLEOTIDE SEQUENCE [LARGE SCALE GENOMIC DNA]</scope>
    <source>
        <strain evidence="7 8">ATCC 35992</strain>
    </source>
</reference>
<protein>
    <submittedName>
        <fullName evidence="7">Prolycopene isomerase</fullName>
    </submittedName>
</protein>
<dbReference type="InterPro" id="IPR036188">
    <property type="entry name" value="FAD/NAD-bd_sf"/>
</dbReference>
<dbReference type="SUPFAM" id="SSF51905">
    <property type="entry name" value="FAD/NAD(P)-binding domain"/>
    <property type="match status" value="1"/>
</dbReference>
<dbReference type="AlphaFoldDB" id="A0A1T4VQF4"/>
<evidence type="ECO:0000256" key="1">
    <source>
        <dbReference type="ARBA" id="ARBA00022630"/>
    </source>
</evidence>
<dbReference type="Pfam" id="PF01593">
    <property type="entry name" value="Amino_oxidase"/>
    <property type="match status" value="1"/>
</dbReference>
<evidence type="ECO:0000256" key="4">
    <source>
        <dbReference type="ARBA" id="ARBA00022857"/>
    </source>
</evidence>
<gene>
    <name evidence="7" type="ORF">SAMN02745111_01421</name>
</gene>
<keyword evidence="2" id="KW-0732">Signal</keyword>
<name>A0A1T4VQF4_9FIRM</name>